<dbReference type="Pfam" id="PF02875">
    <property type="entry name" value="Mur_ligase_C"/>
    <property type="match status" value="1"/>
</dbReference>
<dbReference type="GO" id="GO:0005524">
    <property type="term" value="F:ATP binding"/>
    <property type="evidence" value="ECO:0007669"/>
    <property type="project" value="UniProtKB-KW"/>
</dbReference>
<keyword evidence="8" id="KW-0460">Magnesium</keyword>
<dbReference type="NCBIfam" id="TIGR01499">
    <property type="entry name" value="folC"/>
    <property type="match status" value="1"/>
</dbReference>
<dbReference type="SUPFAM" id="SSF53244">
    <property type="entry name" value="MurD-like peptide ligases, peptide-binding domain"/>
    <property type="match status" value="1"/>
</dbReference>
<dbReference type="GO" id="GO:0008841">
    <property type="term" value="F:dihydrofolate synthase activity"/>
    <property type="evidence" value="ECO:0007669"/>
    <property type="project" value="TreeGrafter"/>
</dbReference>
<evidence type="ECO:0000256" key="8">
    <source>
        <dbReference type="ARBA" id="ARBA00022842"/>
    </source>
</evidence>
<organism evidence="12">
    <name type="scientific">freshwater metagenome</name>
    <dbReference type="NCBI Taxonomy" id="449393"/>
    <lineage>
        <taxon>unclassified sequences</taxon>
        <taxon>metagenomes</taxon>
        <taxon>ecological metagenomes</taxon>
    </lineage>
</organism>
<reference evidence="12" key="1">
    <citation type="submission" date="2020-05" db="EMBL/GenBank/DDBJ databases">
        <authorList>
            <person name="Chiriac C."/>
            <person name="Salcher M."/>
            <person name="Ghai R."/>
            <person name="Kavagutti S V."/>
        </authorList>
    </citation>
    <scope>NUCLEOTIDE SEQUENCE</scope>
</reference>
<keyword evidence="7" id="KW-0067">ATP-binding</keyword>
<dbReference type="Gene3D" id="3.90.190.20">
    <property type="entry name" value="Mur ligase, C-terminal domain"/>
    <property type="match status" value="1"/>
</dbReference>
<evidence type="ECO:0000256" key="5">
    <source>
        <dbReference type="ARBA" id="ARBA00022723"/>
    </source>
</evidence>
<feature type="domain" description="Mur ligase central" evidence="11">
    <location>
        <begin position="91"/>
        <end position="321"/>
    </location>
</feature>
<evidence type="ECO:0000313" key="12">
    <source>
        <dbReference type="EMBL" id="CAB4869962.1"/>
    </source>
</evidence>
<protein>
    <submittedName>
        <fullName evidence="12">Unannotated protein</fullName>
    </submittedName>
</protein>
<gene>
    <name evidence="12" type="ORF">UFOPK3401_00747</name>
</gene>
<dbReference type="Pfam" id="PF08245">
    <property type="entry name" value="Mur_ligase_M"/>
    <property type="match status" value="1"/>
</dbReference>
<evidence type="ECO:0000256" key="3">
    <source>
        <dbReference type="ARBA" id="ARBA00011245"/>
    </source>
</evidence>
<dbReference type="InterPro" id="IPR036615">
    <property type="entry name" value="Mur_ligase_C_dom_sf"/>
</dbReference>
<evidence type="ECO:0000256" key="9">
    <source>
        <dbReference type="ARBA" id="ARBA00022909"/>
    </source>
</evidence>
<dbReference type="FunFam" id="3.40.1190.10:FF:000004">
    <property type="entry name" value="Dihydrofolate synthase/folylpolyglutamate synthase"/>
    <property type="match status" value="1"/>
</dbReference>
<comment type="similarity">
    <text evidence="2">Belongs to the folylpolyglutamate synthase family.</text>
</comment>
<dbReference type="InterPro" id="IPR013221">
    <property type="entry name" value="Mur_ligase_cen"/>
</dbReference>
<name>A0A6J7DG12_9ZZZZ</name>
<keyword evidence="6" id="KW-0547">Nucleotide-binding</keyword>
<keyword evidence="5" id="KW-0479">Metal-binding</keyword>
<dbReference type="PANTHER" id="PTHR11136">
    <property type="entry name" value="FOLYLPOLYGLUTAMATE SYNTHASE-RELATED"/>
    <property type="match status" value="1"/>
</dbReference>
<dbReference type="InterPro" id="IPR036565">
    <property type="entry name" value="Mur-like_cat_sf"/>
</dbReference>
<dbReference type="InterPro" id="IPR018109">
    <property type="entry name" value="Folylpolyglutamate_synth_CS"/>
</dbReference>
<dbReference type="GO" id="GO:0005737">
    <property type="term" value="C:cytoplasm"/>
    <property type="evidence" value="ECO:0007669"/>
    <property type="project" value="TreeGrafter"/>
</dbReference>
<evidence type="ECO:0000256" key="6">
    <source>
        <dbReference type="ARBA" id="ARBA00022741"/>
    </source>
</evidence>
<keyword evidence="9" id="KW-0289">Folate biosynthesis</keyword>
<dbReference type="GO" id="GO:0004326">
    <property type="term" value="F:tetrahydrofolylpolyglutamate synthase activity"/>
    <property type="evidence" value="ECO:0007669"/>
    <property type="project" value="InterPro"/>
</dbReference>
<dbReference type="EMBL" id="CAFBLM010000027">
    <property type="protein sequence ID" value="CAB4869962.1"/>
    <property type="molecule type" value="Genomic_DNA"/>
</dbReference>
<dbReference type="InterPro" id="IPR001645">
    <property type="entry name" value="Folylpolyglutamate_synth"/>
</dbReference>
<dbReference type="PANTHER" id="PTHR11136:SF0">
    <property type="entry name" value="DIHYDROFOLATE SYNTHETASE-RELATED"/>
    <property type="match status" value="1"/>
</dbReference>
<comment type="cofactor">
    <cofactor evidence="1">
        <name>Mg(2+)</name>
        <dbReference type="ChEBI" id="CHEBI:18420"/>
    </cofactor>
</comment>
<accession>A0A6J7DG12</accession>
<dbReference type="GO" id="GO:0046872">
    <property type="term" value="F:metal ion binding"/>
    <property type="evidence" value="ECO:0007669"/>
    <property type="project" value="UniProtKB-KW"/>
</dbReference>
<dbReference type="InterPro" id="IPR004101">
    <property type="entry name" value="Mur_ligase_C"/>
</dbReference>
<feature type="domain" description="Mur ligase C-terminal" evidence="10">
    <location>
        <begin position="349"/>
        <end position="476"/>
    </location>
</feature>
<dbReference type="GO" id="GO:0046656">
    <property type="term" value="P:folic acid biosynthetic process"/>
    <property type="evidence" value="ECO:0007669"/>
    <property type="project" value="UniProtKB-KW"/>
</dbReference>
<dbReference type="Gene3D" id="3.40.1190.10">
    <property type="entry name" value="Mur-like, catalytic domain"/>
    <property type="match status" value="1"/>
</dbReference>
<dbReference type="AlphaFoldDB" id="A0A6J7DG12"/>
<evidence type="ECO:0000259" key="11">
    <source>
        <dbReference type="Pfam" id="PF08245"/>
    </source>
</evidence>
<comment type="subunit">
    <text evidence="3">Monomer.</text>
</comment>
<sequence>MGLSGIFDPGSVMIGNLIDRVQLPNVSTLEGDDVGANAQKTRDQLVGRFAQIQESLNNRWPEDKIEPSLERVARAVELLADPQSSFPTIHVAGTNAKTSTVRLIDQLALTLGLRTGRFTSPHLESVRERISIAGEPIAIERLVENFDDIAPYVEIVDAESIGQGGPAMSTFEVLTVLALASFAEAPVDAAVVEVGMGGRWDATNVIDASVSVITPIGLDHSEYLGNTLEQIAGEKAGIIKPGGIVVVAQQDPAVMEVIVQRAREVGAQLIQEGVDFQVADRQLAVGGQLIAVAGLGGLYDEIFLPLHGEHQAHNAAVALVAFESFLGGGHQRLDVSLVREAFAQATSPGRLEIIRRSPTILVDAAHNPHGARATAEALRESFDFGSIVAVLGVMQDKDVEGIVTAFADGVDVVVATAAQDPRAMPAQQVGQVCAQVLGADRVVVVPDLIDALEAAVALADDATNAGSESAAVVVVGSVALAGQARALLRRARGISGDDL</sequence>
<proteinExistence type="inferred from homology"/>
<evidence type="ECO:0000256" key="2">
    <source>
        <dbReference type="ARBA" id="ARBA00008276"/>
    </source>
</evidence>
<evidence type="ECO:0000256" key="7">
    <source>
        <dbReference type="ARBA" id="ARBA00022840"/>
    </source>
</evidence>
<evidence type="ECO:0000256" key="4">
    <source>
        <dbReference type="ARBA" id="ARBA00022598"/>
    </source>
</evidence>
<keyword evidence="4" id="KW-0436">Ligase</keyword>
<dbReference type="SUPFAM" id="SSF53623">
    <property type="entry name" value="MurD-like peptide ligases, catalytic domain"/>
    <property type="match status" value="1"/>
</dbReference>
<evidence type="ECO:0000259" key="10">
    <source>
        <dbReference type="Pfam" id="PF02875"/>
    </source>
</evidence>
<evidence type="ECO:0000256" key="1">
    <source>
        <dbReference type="ARBA" id="ARBA00001946"/>
    </source>
</evidence>
<dbReference type="PROSITE" id="PS01012">
    <property type="entry name" value="FOLYLPOLYGLU_SYNT_2"/>
    <property type="match status" value="1"/>
</dbReference>